<dbReference type="InterPro" id="IPR011006">
    <property type="entry name" value="CheY-like_superfamily"/>
</dbReference>
<evidence type="ECO:0000313" key="5">
    <source>
        <dbReference type="Proteomes" id="UP000476064"/>
    </source>
</evidence>
<dbReference type="SUPFAM" id="SSF109604">
    <property type="entry name" value="HD-domain/PDEase-like"/>
    <property type="match status" value="1"/>
</dbReference>
<dbReference type="SMART" id="SM00448">
    <property type="entry name" value="REC"/>
    <property type="match status" value="1"/>
</dbReference>
<dbReference type="Pfam" id="PF00072">
    <property type="entry name" value="Response_reg"/>
    <property type="match status" value="1"/>
</dbReference>
<protein>
    <submittedName>
        <fullName evidence="4">Response regulator</fullName>
    </submittedName>
</protein>
<dbReference type="KEGG" id="plyc:GXP70_21375"/>
<dbReference type="InterPro" id="IPR052020">
    <property type="entry name" value="Cyclic_di-GMP/3'3'-cGAMP_PDE"/>
</dbReference>
<reference evidence="4 5" key="1">
    <citation type="submission" date="2020-01" db="EMBL/GenBank/DDBJ databases">
        <title>Paenibacillus sp. nov., isolated from tomato rhizosphere.</title>
        <authorList>
            <person name="Weon H.-Y."/>
            <person name="Lee S.A."/>
        </authorList>
    </citation>
    <scope>NUCLEOTIDE SEQUENCE [LARGE SCALE GENOMIC DNA]</scope>
    <source>
        <strain evidence="4 5">12200R-189</strain>
    </source>
</reference>
<keyword evidence="5" id="KW-1185">Reference proteome</keyword>
<dbReference type="SUPFAM" id="SSF52172">
    <property type="entry name" value="CheY-like"/>
    <property type="match status" value="1"/>
</dbReference>
<dbReference type="Gene3D" id="1.10.3210.10">
    <property type="entry name" value="Hypothetical protein af1432"/>
    <property type="match status" value="1"/>
</dbReference>
<dbReference type="EMBL" id="CP048209">
    <property type="protein sequence ID" value="QHT64049.1"/>
    <property type="molecule type" value="Genomic_DNA"/>
</dbReference>
<gene>
    <name evidence="4" type="ORF">GXP70_21375</name>
</gene>
<feature type="modified residue" description="4-aspartylphosphate" evidence="1">
    <location>
        <position position="58"/>
    </location>
</feature>
<dbReference type="CDD" id="cd17551">
    <property type="entry name" value="REC_RpfG-like"/>
    <property type="match status" value="1"/>
</dbReference>
<proteinExistence type="predicted"/>
<sequence>MNAPELATILIVDDQEYNISLLERTLSRAQFQAVHSTPDPYRVERLMDEIGPDIVLLDMHMPGMDGLQVLEQIRSRTGEDDYLPVLVLTADTTAEMKQKALAAGANDFLTKPFDRTEVLLRIRNLLKTRQLHVQLRQYNNSLEARVMERTEELGEAKREILQLLGRTSEYRDDITGLHTQRVGRLSELIARRLGLPEQHAEMIGKAAPLHDIGKIGIPDEILMKPGRFEPHEFERMKAHTTIGHHILEGSRFAVLKMAGLIALAHHEKWNGTGYPEGKQGEEIPIEARIVALADFYDALTHERPYKKAWAPKDALAEVVSQRGNHFDPNIVDAFVELFREGDLQTSLSM</sequence>
<organism evidence="4 5">
    <name type="scientific">Paenibacillus lycopersici</name>
    <dbReference type="NCBI Taxonomy" id="2704462"/>
    <lineage>
        <taxon>Bacteria</taxon>
        <taxon>Bacillati</taxon>
        <taxon>Bacillota</taxon>
        <taxon>Bacilli</taxon>
        <taxon>Bacillales</taxon>
        <taxon>Paenibacillaceae</taxon>
        <taxon>Paenibacillus</taxon>
    </lineage>
</organism>
<dbReference type="PROSITE" id="PS51832">
    <property type="entry name" value="HD_GYP"/>
    <property type="match status" value="1"/>
</dbReference>
<dbReference type="AlphaFoldDB" id="A0A6C0G8J3"/>
<feature type="domain" description="HD-GYP" evidence="3">
    <location>
        <begin position="153"/>
        <end position="349"/>
    </location>
</feature>
<dbReference type="PROSITE" id="PS50110">
    <property type="entry name" value="RESPONSE_REGULATORY"/>
    <property type="match status" value="1"/>
</dbReference>
<dbReference type="Proteomes" id="UP000476064">
    <property type="component" value="Chromosome"/>
</dbReference>
<dbReference type="CDD" id="cd00077">
    <property type="entry name" value="HDc"/>
    <property type="match status" value="1"/>
</dbReference>
<dbReference type="PANTHER" id="PTHR45228">
    <property type="entry name" value="CYCLIC DI-GMP PHOSPHODIESTERASE TM_0186-RELATED"/>
    <property type="match status" value="1"/>
</dbReference>
<dbReference type="Gene3D" id="3.40.50.2300">
    <property type="match status" value="1"/>
</dbReference>
<dbReference type="PANTHER" id="PTHR45228:SF1">
    <property type="entry name" value="CYCLIC DI-GMP PHOSPHODIESTERASE TM_0186"/>
    <property type="match status" value="1"/>
</dbReference>
<dbReference type="Pfam" id="PF13487">
    <property type="entry name" value="HD_5"/>
    <property type="match status" value="1"/>
</dbReference>
<name>A0A6C0G8J3_9BACL</name>
<dbReference type="InterPro" id="IPR003607">
    <property type="entry name" value="HD/PDEase_dom"/>
</dbReference>
<dbReference type="SMART" id="SM00471">
    <property type="entry name" value="HDc"/>
    <property type="match status" value="1"/>
</dbReference>
<dbReference type="GO" id="GO:0000160">
    <property type="term" value="P:phosphorelay signal transduction system"/>
    <property type="evidence" value="ECO:0007669"/>
    <property type="project" value="InterPro"/>
</dbReference>
<dbReference type="InterPro" id="IPR001789">
    <property type="entry name" value="Sig_transdc_resp-reg_receiver"/>
</dbReference>
<feature type="domain" description="Response regulatory" evidence="2">
    <location>
        <begin position="8"/>
        <end position="126"/>
    </location>
</feature>
<dbReference type="InterPro" id="IPR037522">
    <property type="entry name" value="HD_GYP_dom"/>
</dbReference>
<evidence type="ECO:0000259" key="3">
    <source>
        <dbReference type="PROSITE" id="PS51832"/>
    </source>
</evidence>
<evidence type="ECO:0000259" key="2">
    <source>
        <dbReference type="PROSITE" id="PS50110"/>
    </source>
</evidence>
<keyword evidence="1" id="KW-0597">Phosphoprotein</keyword>
<evidence type="ECO:0000313" key="4">
    <source>
        <dbReference type="EMBL" id="QHT64049.1"/>
    </source>
</evidence>
<evidence type="ECO:0000256" key="1">
    <source>
        <dbReference type="PROSITE-ProRule" id="PRU00169"/>
    </source>
</evidence>
<accession>A0A6C0G8J3</accession>